<feature type="transmembrane region" description="Helical" evidence="8">
    <location>
        <begin position="197"/>
        <end position="225"/>
    </location>
</feature>
<evidence type="ECO:0000256" key="2">
    <source>
        <dbReference type="ARBA" id="ARBA00008017"/>
    </source>
</evidence>
<evidence type="ECO:0000259" key="10">
    <source>
        <dbReference type="Pfam" id="PF00924"/>
    </source>
</evidence>
<dbReference type="Gene3D" id="2.30.30.60">
    <property type="match status" value="1"/>
</dbReference>
<feature type="transmembrane region" description="Helical" evidence="8">
    <location>
        <begin position="245"/>
        <end position="266"/>
    </location>
</feature>
<evidence type="ECO:0000256" key="5">
    <source>
        <dbReference type="ARBA" id="ARBA00022989"/>
    </source>
</evidence>
<evidence type="ECO:0000256" key="3">
    <source>
        <dbReference type="ARBA" id="ARBA00022475"/>
    </source>
</evidence>
<protein>
    <submittedName>
        <fullName evidence="12">Mechanosensitive ion channel protein MscS</fullName>
    </submittedName>
</protein>
<dbReference type="AlphaFoldDB" id="A0A0D7EDY5"/>
<feature type="region of interest" description="Disordered" evidence="7">
    <location>
        <begin position="540"/>
        <end position="563"/>
    </location>
</feature>
<comment type="subcellular location">
    <subcellularLocation>
        <location evidence="1">Cell membrane</location>
        <topology evidence="1">Multi-pass membrane protein</topology>
    </subcellularLocation>
</comment>
<dbReference type="InterPro" id="IPR011014">
    <property type="entry name" value="MscS_channel_TM-2"/>
</dbReference>
<feature type="chain" id="PRO_5002319541" evidence="9">
    <location>
        <begin position="27"/>
        <end position="563"/>
    </location>
</feature>
<evidence type="ECO:0000256" key="1">
    <source>
        <dbReference type="ARBA" id="ARBA00004651"/>
    </source>
</evidence>
<dbReference type="PATRIC" id="fig|1076.23.peg.5146"/>
<accession>A0A0D7EDY5</accession>
<dbReference type="PANTHER" id="PTHR30566">
    <property type="entry name" value="YNAI-RELATED MECHANOSENSITIVE ION CHANNEL"/>
    <property type="match status" value="1"/>
</dbReference>
<dbReference type="SUPFAM" id="SSF82861">
    <property type="entry name" value="Mechanosensitive channel protein MscS (YggB), transmembrane region"/>
    <property type="match status" value="1"/>
</dbReference>
<gene>
    <name evidence="12" type="ORF">OO17_21905</name>
</gene>
<dbReference type="Pfam" id="PF21082">
    <property type="entry name" value="MS_channel_3rd"/>
    <property type="match status" value="1"/>
</dbReference>
<dbReference type="InterPro" id="IPR006685">
    <property type="entry name" value="MscS_channel_2nd"/>
</dbReference>
<proteinExistence type="inferred from homology"/>
<evidence type="ECO:0000259" key="11">
    <source>
        <dbReference type="Pfam" id="PF21082"/>
    </source>
</evidence>
<dbReference type="Gene3D" id="3.30.70.100">
    <property type="match status" value="1"/>
</dbReference>
<organism evidence="12 13">
    <name type="scientific">Rhodopseudomonas palustris</name>
    <dbReference type="NCBI Taxonomy" id="1076"/>
    <lineage>
        <taxon>Bacteria</taxon>
        <taxon>Pseudomonadati</taxon>
        <taxon>Pseudomonadota</taxon>
        <taxon>Alphaproteobacteria</taxon>
        <taxon>Hyphomicrobiales</taxon>
        <taxon>Nitrobacteraceae</taxon>
        <taxon>Rhodopseudomonas</taxon>
    </lineage>
</organism>
<feature type="transmembrane region" description="Helical" evidence="8">
    <location>
        <begin position="278"/>
        <end position="298"/>
    </location>
</feature>
<evidence type="ECO:0000256" key="8">
    <source>
        <dbReference type="SAM" id="Phobius"/>
    </source>
</evidence>
<evidence type="ECO:0000256" key="7">
    <source>
        <dbReference type="SAM" id="MobiDB-lite"/>
    </source>
</evidence>
<keyword evidence="6 8" id="KW-0472">Membrane</keyword>
<name>A0A0D7EDY5_RHOPL</name>
<dbReference type="Proteomes" id="UP000032515">
    <property type="component" value="Unassembled WGS sequence"/>
</dbReference>
<dbReference type="Gene3D" id="1.10.287.1260">
    <property type="match status" value="1"/>
</dbReference>
<evidence type="ECO:0000256" key="6">
    <source>
        <dbReference type="ARBA" id="ARBA00023136"/>
    </source>
</evidence>
<comment type="caution">
    <text evidence="12">The sequence shown here is derived from an EMBL/GenBank/DDBJ whole genome shotgun (WGS) entry which is preliminary data.</text>
</comment>
<dbReference type="InterPro" id="IPR023408">
    <property type="entry name" value="MscS_beta-dom_sf"/>
</dbReference>
<keyword evidence="9" id="KW-0732">Signal</keyword>
<dbReference type="InterPro" id="IPR049278">
    <property type="entry name" value="MS_channel_C"/>
</dbReference>
<evidence type="ECO:0000256" key="9">
    <source>
        <dbReference type="SAM" id="SignalP"/>
    </source>
</evidence>
<dbReference type="InterPro" id="IPR011066">
    <property type="entry name" value="MscS_channel_C_sf"/>
</dbReference>
<dbReference type="GO" id="GO:0008381">
    <property type="term" value="F:mechanosensitive monoatomic ion channel activity"/>
    <property type="evidence" value="ECO:0007669"/>
    <property type="project" value="UniProtKB-ARBA"/>
</dbReference>
<dbReference type="InterPro" id="IPR010920">
    <property type="entry name" value="LSM_dom_sf"/>
</dbReference>
<dbReference type="PANTHER" id="PTHR30566:SF5">
    <property type="entry name" value="MECHANOSENSITIVE ION CHANNEL PROTEIN 1, MITOCHONDRIAL-RELATED"/>
    <property type="match status" value="1"/>
</dbReference>
<feature type="compositionally biased region" description="Polar residues" evidence="7">
    <location>
        <begin position="546"/>
        <end position="563"/>
    </location>
</feature>
<dbReference type="Pfam" id="PF00924">
    <property type="entry name" value="MS_channel_2nd"/>
    <property type="match status" value="1"/>
</dbReference>
<feature type="domain" description="Mechanosensitive ion channel MscS" evidence="10">
    <location>
        <begin position="362"/>
        <end position="428"/>
    </location>
</feature>
<sequence>MHLLTRATIRSMIIVWAMLVATAAFAQLPVPNGANTNAAAPAAPAADPLGRETPAGMVAGFLGALAEHNYERAAEYLDLSKEKDTWGPSAARQLQRVLDQGGYIISRLGLSTAPAGDQDDGLMPNQEKFGAIRTINGNVDLLAERVERDNGKIWLVSAKTVAELPELSRTVISSRIDRILPDVLRDNQFAGAPIGHWLAIVVLAMLAYALVWLVTGGIWLAVFHFHNRFTDSRIRRVLLASARPIRVLLTTWALWLATVLLGVSIIARQHLASATELLGWIAISWIVWRVVDAFGEFATDRMTLRGRLSMLSAVTFIRRSVKFAIFAFAAIAGLDALGFNVTAGLAALGIGGLAIALGAQKTIEHLVGSLTLVADQPIRVGDFCRFGETIGTVEDIGMRSTRIRTLERTLVTVPNGQLASLQIENYSRRDKFWFHPILDLRYETTPDQMRNVLAAMRKMLLDHPRVDDDPARVRLIGLGSISLQVEIFAYVHAINYDDFLEVKEDLILRLMELIEDEGTGFAFPSQTVYVTRDKGIALPKPAASAADNQQGAPSQPSTVAQSS</sequence>
<dbReference type="SUPFAM" id="SSF82689">
    <property type="entry name" value="Mechanosensitive channel protein MscS (YggB), C-terminal domain"/>
    <property type="match status" value="1"/>
</dbReference>
<feature type="domain" description="Mechanosensitive ion channel MscS C-terminal" evidence="11">
    <location>
        <begin position="440"/>
        <end position="518"/>
    </location>
</feature>
<reference evidence="12 13" key="1">
    <citation type="submission" date="2014-11" db="EMBL/GenBank/DDBJ databases">
        <title>Genomics and ecophysiology of heterotrophic nitrogen fixing bacteria isolated from estuarine surface water.</title>
        <authorList>
            <person name="Bentzon-Tilia M."/>
            <person name="Severin I."/>
            <person name="Hansen L.H."/>
            <person name="Riemann L."/>
        </authorList>
    </citation>
    <scope>NUCLEOTIDE SEQUENCE [LARGE SCALE GENOMIC DNA]</scope>
    <source>
        <strain evidence="12 13">BAL398</strain>
    </source>
</reference>
<evidence type="ECO:0000256" key="4">
    <source>
        <dbReference type="ARBA" id="ARBA00022692"/>
    </source>
</evidence>
<keyword evidence="5 8" id="KW-1133">Transmembrane helix</keyword>
<dbReference type="SUPFAM" id="SSF50182">
    <property type="entry name" value="Sm-like ribonucleoproteins"/>
    <property type="match status" value="1"/>
</dbReference>
<keyword evidence="3" id="KW-1003">Cell membrane</keyword>
<comment type="similarity">
    <text evidence="2">Belongs to the MscS (TC 1.A.23) family.</text>
</comment>
<evidence type="ECO:0000313" key="13">
    <source>
        <dbReference type="Proteomes" id="UP000032515"/>
    </source>
</evidence>
<feature type="signal peptide" evidence="9">
    <location>
        <begin position="1"/>
        <end position="26"/>
    </location>
</feature>
<dbReference type="EMBL" id="JXXE01000478">
    <property type="protein sequence ID" value="KIZ38958.1"/>
    <property type="molecule type" value="Genomic_DNA"/>
</dbReference>
<evidence type="ECO:0000313" key="12">
    <source>
        <dbReference type="EMBL" id="KIZ38958.1"/>
    </source>
</evidence>
<dbReference type="GO" id="GO:0005886">
    <property type="term" value="C:plasma membrane"/>
    <property type="evidence" value="ECO:0007669"/>
    <property type="project" value="UniProtKB-SubCell"/>
</dbReference>
<keyword evidence="4 8" id="KW-0812">Transmembrane</keyword>